<dbReference type="OrthoDB" id="9761705at2"/>
<dbReference type="GO" id="GO:0000160">
    <property type="term" value="P:phosphorelay signal transduction system"/>
    <property type="evidence" value="ECO:0007669"/>
    <property type="project" value="InterPro"/>
</dbReference>
<dbReference type="AlphaFoldDB" id="A0A8B6X5Q4"/>
<evidence type="ECO:0000313" key="9">
    <source>
        <dbReference type="Proteomes" id="UP000675920"/>
    </source>
</evidence>
<dbReference type="InterPro" id="IPR002078">
    <property type="entry name" value="Sigma_54_int"/>
</dbReference>
<dbReference type="InterPro" id="IPR058031">
    <property type="entry name" value="AAA_lid_NorR"/>
</dbReference>
<dbReference type="GO" id="GO:0005524">
    <property type="term" value="F:ATP binding"/>
    <property type="evidence" value="ECO:0007669"/>
    <property type="project" value="UniProtKB-KW"/>
</dbReference>
<reference evidence="10" key="2">
    <citation type="journal article" date="2000" name="Annu. Rev. Biochem.">
        <title>Two-component signal transduction.</title>
        <authorList>
            <person name="Stock A.M."/>
            <person name="Robinson V.L."/>
            <person name="Goudreau P.N."/>
        </authorList>
    </citation>
    <scope>NUCLEOTIDE SEQUENCE</scope>
</reference>
<dbReference type="SUPFAM" id="SSF52540">
    <property type="entry name" value="P-loop containing nucleoside triphosphate hydrolases"/>
    <property type="match status" value="1"/>
</dbReference>
<evidence type="ECO:0000256" key="4">
    <source>
        <dbReference type="ARBA" id="ARBA00023163"/>
    </source>
</evidence>
<dbReference type="InterPro" id="IPR002197">
    <property type="entry name" value="HTH_Fis"/>
</dbReference>
<dbReference type="InterPro" id="IPR027417">
    <property type="entry name" value="P-loop_NTPase"/>
</dbReference>
<dbReference type="Pfam" id="PF25601">
    <property type="entry name" value="AAA_lid_14"/>
    <property type="match status" value="1"/>
</dbReference>
<organism evidence="9 10">
    <name type="scientific">Derxia gummosa DSM 723</name>
    <dbReference type="NCBI Taxonomy" id="1121388"/>
    <lineage>
        <taxon>Bacteria</taxon>
        <taxon>Pseudomonadati</taxon>
        <taxon>Pseudomonadota</taxon>
        <taxon>Betaproteobacteria</taxon>
        <taxon>Burkholderiales</taxon>
        <taxon>Alcaligenaceae</taxon>
        <taxon>Derxia</taxon>
    </lineage>
</organism>
<keyword evidence="5" id="KW-0597">Phosphoprotein</keyword>
<dbReference type="Pfam" id="PF00158">
    <property type="entry name" value="Sigma54_activat"/>
    <property type="match status" value="1"/>
</dbReference>
<dbReference type="Proteomes" id="UP000675920">
    <property type="component" value="Unplaced"/>
</dbReference>
<dbReference type="PANTHER" id="PTHR32071">
    <property type="entry name" value="TRANSCRIPTIONAL REGULATORY PROTEIN"/>
    <property type="match status" value="1"/>
</dbReference>
<dbReference type="InterPro" id="IPR001789">
    <property type="entry name" value="Sig_transdc_resp-reg_receiver"/>
</dbReference>
<dbReference type="SUPFAM" id="SSF46689">
    <property type="entry name" value="Homeodomain-like"/>
    <property type="match status" value="1"/>
</dbReference>
<dbReference type="Pfam" id="PF00072">
    <property type="entry name" value="Response_reg"/>
    <property type="match status" value="1"/>
</dbReference>
<evidence type="ECO:0000313" key="10">
    <source>
        <dbReference type="RefSeq" id="WP_028312278.1"/>
    </source>
</evidence>
<dbReference type="Gene3D" id="1.10.10.60">
    <property type="entry name" value="Homeodomain-like"/>
    <property type="match status" value="1"/>
</dbReference>
<evidence type="ECO:0000256" key="6">
    <source>
        <dbReference type="SAM" id="MobiDB-lite"/>
    </source>
</evidence>
<reference evidence="10" key="4">
    <citation type="journal article" date="2010" name="Curr. Opin. Microbiol.">
        <title>Diversity of structure and function of response regulator output domains.</title>
        <authorList>
            <person name="Galperin M.Y."/>
        </authorList>
    </citation>
    <scope>NUCLEOTIDE SEQUENCE</scope>
</reference>
<reference evidence="10" key="3">
    <citation type="journal article" date="2003" name="J. Bacteriol.">
        <title>Domain architectures of sigma54-dependent transcriptional activators.</title>
        <authorList>
            <person name="Studholme D.J."/>
            <person name="Dixon R."/>
        </authorList>
    </citation>
    <scope>NUCLEOTIDE SEQUENCE</scope>
</reference>
<evidence type="ECO:0000259" key="7">
    <source>
        <dbReference type="PROSITE" id="PS50045"/>
    </source>
</evidence>
<evidence type="ECO:0000256" key="2">
    <source>
        <dbReference type="ARBA" id="ARBA00022840"/>
    </source>
</evidence>
<keyword evidence="9" id="KW-1185">Reference proteome</keyword>
<dbReference type="PROSITE" id="PS00688">
    <property type="entry name" value="SIGMA54_INTERACT_3"/>
    <property type="match status" value="1"/>
</dbReference>
<dbReference type="CDD" id="cd00009">
    <property type="entry name" value="AAA"/>
    <property type="match status" value="1"/>
</dbReference>
<dbReference type="PROSITE" id="PS50110">
    <property type="entry name" value="RESPONSE_REGULATORY"/>
    <property type="match status" value="1"/>
</dbReference>
<dbReference type="InterPro" id="IPR025944">
    <property type="entry name" value="Sigma_54_int_dom_CS"/>
</dbReference>
<dbReference type="FunFam" id="3.40.50.300:FF:000006">
    <property type="entry name" value="DNA-binding transcriptional regulator NtrC"/>
    <property type="match status" value="1"/>
</dbReference>
<keyword evidence="2" id="KW-0067">ATP-binding</keyword>
<keyword evidence="3" id="KW-0805">Transcription regulation</keyword>
<dbReference type="SMART" id="SM00382">
    <property type="entry name" value="AAA"/>
    <property type="match status" value="1"/>
</dbReference>
<dbReference type="PRINTS" id="PR01590">
    <property type="entry name" value="HTHFIS"/>
</dbReference>
<name>A0A8B6X5Q4_9BURK</name>
<accession>A0A8B6X5Q4</accession>
<reference evidence="10" key="5">
    <citation type="submission" date="2025-08" db="UniProtKB">
        <authorList>
            <consortium name="RefSeq"/>
        </authorList>
    </citation>
    <scope>IDENTIFICATION</scope>
</reference>
<dbReference type="Gene3D" id="1.10.8.60">
    <property type="match status" value="1"/>
</dbReference>
<evidence type="ECO:0000256" key="1">
    <source>
        <dbReference type="ARBA" id="ARBA00022741"/>
    </source>
</evidence>
<evidence type="ECO:0000259" key="8">
    <source>
        <dbReference type="PROSITE" id="PS50110"/>
    </source>
</evidence>
<dbReference type="GO" id="GO:0006355">
    <property type="term" value="P:regulation of DNA-templated transcription"/>
    <property type="evidence" value="ECO:0007669"/>
    <property type="project" value="InterPro"/>
</dbReference>
<dbReference type="RefSeq" id="WP_028312278.1">
    <property type="nucleotide sequence ID" value="NZ_AXWS01000015.1"/>
</dbReference>
<evidence type="ECO:0000256" key="5">
    <source>
        <dbReference type="PROSITE-ProRule" id="PRU00169"/>
    </source>
</evidence>
<sequence length="542" mass="58619">MTSKTWQPQRVLVVDDEPDLLELLELTLIKMGLDVDSAPTLARARDLLARHAYALCLTDMRLPDGDGIDLVREVAERLPALPIAVLTAFGSAESAVAALKAGAFDYLTKPVALDQLRTTVASALRSPDESAPAASASTGGDVGRWLIGRSPAMARLRELARRLALSMAPVAIHGESGSGKEVVARAIHECSARAAKPFVAVNCGAIPETLMEAEFFGYRKGAFTGADGDREGFFQAARGGTLLLDEVGELPLSMQVKLLRAIQERRIRRLGGNGEEPVDVRIISATHRDLPARVAEGLFRSDLFYRLNVLELKVPPLRERREDLDDLVATLLDRLAERERMAPKRLTPAAMATLRAYDFPGNVRELENILERASALSLGTEIDSLDMAMPARMAGADGTERREPPSAQPQWASPSAPRAPAAAPPASAVSLARDDWPTIRLPSMPGPDGDDGPEDDRTPPVRADFADGLAGADGPAGVFAESGSAAGRVSFPLSLPEHLERIERDIIRQALEETRHNRTAAARLLGLTFRQLRYRMQQLDIG</sequence>
<proteinExistence type="predicted"/>
<dbReference type="GO" id="GO:0043565">
    <property type="term" value="F:sequence-specific DNA binding"/>
    <property type="evidence" value="ECO:0007669"/>
    <property type="project" value="InterPro"/>
</dbReference>
<feature type="modified residue" description="4-aspartylphosphate" evidence="5">
    <location>
        <position position="59"/>
    </location>
</feature>
<dbReference type="SMART" id="SM00448">
    <property type="entry name" value="REC"/>
    <property type="match status" value="1"/>
</dbReference>
<dbReference type="InterPro" id="IPR003593">
    <property type="entry name" value="AAA+_ATPase"/>
</dbReference>
<dbReference type="Gene3D" id="3.40.50.300">
    <property type="entry name" value="P-loop containing nucleotide triphosphate hydrolases"/>
    <property type="match status" value="1"/>
</dbReference>
<keyword evidence="4" id="KW-0804">Transcription</keyword>
<dbReference type="Pfam" id="PF02954">
    <property type="entry name" value="HTH_8"/>
    <property type="match status" value="1"/>
</dbReference>
<dbReference type="Gene3D" id="3.40.50.2300">
    <property type="match status" value="1"/>
</dbReference>
<feature type="region of interest" description="Disordered" evidence="6">
    <location>
        <begin position="393"/>
        <end position="460"/>
    </location>
</feature>
<dbReference type="InterPro" id="IPR009057">
    <property type="entry name" value="Homeodomain-like_sf"/>
</dbReference>
<feature type="compositionally biased region" description="Low complexity" evidence="6">
    <location>
        <begin position="408"/>
        <end position="428"/>
    </location>
</feature>
<dbReference type="SUPFAM" id="SSF52172">
    <property type="entry name" value="CheY-like"/>
    <property type="match status" value="1"/>
</dbReference>
<feature type="domain" description="Response regulatory" evidence="8">
    <location>
        <begin position="10"/>
        <end position="124"/>
    </location>
</feature>
<evidence type="ECO:0000256" key="3">
    <source>
        <dbReference type="ARBA" id="ARBA00023015"/>
    </source>
</evidence>
<reference evidence="10" key="1">
    <citation type="journal article" date="1996" name="Mol. Microbiol.">
        <title>Signal sensing by sigma 54-dependent regulators: derepression as a control mechanism.</title>
        <authorList>
            <person name="Shingler V."/>
        </authorList>
    </citation>
    <scope>NUCLEOTIDE SEQUENCE</scope>
</reference>
<keyword evidence="1" id="KW-0547">Nucleotide-binding</keyword>
<dbReference type="PROSITE" id="PS50045">
    <property type="entry name" value="SIGMA54_INTERACT_4"/>
    <property type="match status" value="1"/>
</dbReference>
<dbReference type="InterPro" id="IPR011006">
    <property type="entry name" value="CheY-like_superfamily"/>
</dbReference>
<protein>
    <submittedName>
        <fullName evidence="10">Sigma-54-dependent transcriptional regulator</fullName>
    </submittedName>
</protein>
<dbReference type="PANTHER" id="PTHR32071:SF100">
    <property type="entry name" value="RESPONSE REGULATOR PROTEIN PILR"/>
    <property type="match status" value="1"/>
</dbReference>
<feature type="domain" description="Sigma-54 factor interaction" evidence="7">
    <location>
        <begin position="146"/>
        <end position="375"/>
    </location>
</feature>